<feature type="transmembrane region" description="Helical" evidence="5">
    <location>
        <begin position="334"/>
        <end position="350"/>
    </location>
</feature>
<dbReference type="RefSeq" id="XP_022306992.1">
    <property type="nucleotide sequence ID" value="XM_022451284.1"/>
</dbReference>
<keyword evidence="3 5" id="KW-1133">Transmembrane helix</keyword>
<keyword evidence="2 5" id="KW-0812">Transmembrane</keyword>
<evidence type="ECO:0000313" key="7">
    <source>
        <dbReference type="RefSeq" id="XP_022306992.1"/>
    </source>
</evidence>
<protein>
    <submittedName>
        <fullName evidence="7">Thymic stromal cotransporter homolog</fullName>
    </submittedName>
</protein>
<feature type="transmembrane region" description="Helical" evidence="5">
    <location>
        <begin position="356"/>
        <end position="381"/>
    </location>
</feature>
<dbReference type="AlphaFoldDB" id="A0A8B8BUF1"/>
<keyword evidence="4 5" id="KW-0472">Membrane</keyword>
<dbReference type="SUPFAM" id="SSF103473">
    <property type="entry name" value="MFS general substrate transporter"/>
    <property type="match status" value="1"/>
</dbReference>
<name>A0A8B8BUF1_CRAVI</name>
<dbReference type="PANTHER" id="PTHR23507:SF1">
    <property type="entry name" value="FI18259P1-RELATED"/>
    <property type="match status" value="1"/>
</dbReference>
<dbReference type="GO" id="GO:0016020">
    <property type="term" value="C:membrane"/>
    <property type="evidence" value="ECO:0007669"/>
    <property type="project" value="UniProtKB-SubCell"/>
</dbReference>
<dbReference type="KEGG" id="cvn:111113193"/>
<dbReference type="InterPro" id="IPR011701">
    <property type="entry name" value="MFS"/>
</dbReference>
<dbReference type="GeneID" id="111113193"/>
<dbReference type="GO" id="GO:0022857">
    <property type="term" value="F:transmembrane transporter activity"/>
    <property type="evidence" value="ECO:0007669"/>
    <property type="project" value="InterPro"/>
</dbReference>
<evidence type="ECO:0000313" key="6">
    <source>
        <dbReference type="Proteomes" id="UP000694844"/>
    </source>
</evidence>
<gene>
    <name evidence="7" type="primary">LOC111113193</name>
</gene>
<dbReference type="InterPro" id="IPR036259">
    <property type="entry name" value="MFS_trans_sf"/>
</dbReference>
<evidence type="ECO:0000256" key="3">
    <source>
        <dbReference type="ARBA" id="ARBA00022989"/>
    </source>
</evidence>
<comment type="subcellular location">
    <subcellularLocation>
        <location evidence="1">Membrane</location>
        <topology evidence="1">Multi-pass membrane protein</topology>
    </subcellularLocation>
</comment>
<dbReference type="Gene3D" id="1.20.1250.20">
    <property type="entry name" value="MFS general substrate transporter like domains"/>
    <property type="match status" value="1"/>
</dbReference>
<feature type="transmembrane region" description="Helical" evidence="5">
    <location>
        <begin position="170"/>
        <end position="191"/>
    </location>
</feature>
<dbReference type="Proteomes" id="UP000694844">
    <property type="component" value="Chromosome 9"/>
</dbReference>
<feature type="transmembrane region" description="Helical" evidence="5">
    <location>
        <begin position="131"/>
        <end position="158"/>
    </location>
</feature>
<keyword evidence="6" id="KW-1185">Reference proteome</keyword>
<organism evidence="6 7">
    <name type="scientific">Crassostrea virginica</name>
    <name type="common">Eastern oyster</name>
    <dbReference type="NCBI Taxonomy" id="6565"/>
    <lineage>
        <taxon>Eukaryota</taxon>
        <taxon>Metazoa</taxon>
        <taxon>Spiralia</taxon>
        <taxon>Lophotrochozoa</taxon>
        <taxon>Mollusca</taxon>
        <taxon>Bivalvia</taxon>
        <taxon>Autobranchia</taxon>
        <taxon>Pteriomorphia</taxon>
        <taxon>Ostreida</taxon>
        <taxon>Ostreoidea</taxon>
        <taxon>Ostreidae</taxon>
        <taxon>Crassostrea</taxon>
    </lineage>
</organism>
<evidence type="ECO:0000256" key="1">
    <source>
        <dbReference type="ARBA" id="ARBA00004141"/>
    </source>
</evidence>
<accession>A0A8B8BUF1</accession>
<evidence type="ECO:0000256" key="4">
    <source>
        <dbReference type="ARBA" id="ARBA00023136"/>
    </source>
</evidence>
<dbReference type="PANTHER" id="PTHR23507">
    <property type="entry name" value="ZGC:174356"/>
    <property type="match status" value="1"/>
</dbReference>
<evidence type="ECO:0000256" key="5">
    <source>
        <dbReference type="SAM" id="Phobius"/>
    </source>
</evidence>
<proteinExistence type="predicted"/>
<feature type="transmembrane region" description="Helical" evidence="5">
    <location>
        <begin position="197"/>
        <end position="219"/>
    </location>
</feature>
<feature type="transmembrane region" description="Helical" evidence="5">
    <location>
        <begin position="422"/>
        <end position="446"/>
    </location>
</feature>
<dbReference type="Pfam" id="PF07690">
    <property type="entry name" value="MFS_1"/>
    <property type="match status" value="1"/>
</dbReference>
<feature type="transmembrane region" description="Helical" evidence="5">
    <location>
        <begin position="302"/>
        <end position="322"/>
    </location>
</feature>
<dbReference type="OrthoDB" id="3026777at2759"/>
<sequence>MLSAELHLVIVNAIFFLYKMGESMLDTTTKPYLVSAVCYERFLSEDFRNRTLCANLEKYPDLENHMQIISGNYLIYYRLLLNIPAIPLALLCGSYSDRYGRKVPILLPSLGSVFAVLVYILSDLVPRHRIPLIFCGLALQGLFGKSSVITMAVNSIVCDLSPPKNRTRNLGTLLAMNFIGVCIGSLLSGLFQDLIDLSITFLCVAILHGFSIIFTIVLLDETVPYSKDSGSNQKRCEICEVFRPSNLKEVISVLTKPRFLNNRRIILVLLAISLITQVCRAGETDINLLFITRRPLNWPKSWYGYLVSLDYAVKGLCLFLVLPIFANHLELTDTAILIIGILCKLGRYLWAGFCDASWMVFASVAIGALGSVITSALRSLVSKVVDVDEAGKIFSIMLAAETSSKFIGSIVFLNIYGLTVDVFPGAAYLVEAVLYLCILIILSTVYRPLQKMQQNALLESMTLDLSYGSS</sequence>
<reference evidence="7" key="1">
    <citation type="submission" date="2025-08" db="UniProtKB">
        <authorList>
            <consortium name="RefSeq"/>
        </authorList>
    </citation>
    <scope>IDENTIFICATION</scope>
    <source>
        <tissue evidence="7">Whole sample</tissue>
    </source>
</reference>
<evidence type="ECO:0000256" key="2">
    <source>
        <dbReference type="ARBA" id="ARBA00022692"/>
    </source>
</evidence>
<feature type="transmembrane region" description="Helical" evidence="5">
    <location>
        <begin position="75"/>
        <end position="93"/>
    </location>
</feature>
<feature type="transmembrane region" description="Helical" evidence="5">
    <location>
        <begin position="105"/>
        <end position="125"/>
    </location>
</feature>